<accession>A0A6J4S3G4</accession>
<reference evidence="3" key="1">
    <citation type="submission" date="2020-02" db="EMBL/GenBank/DDBJ databases">
        <authorList>
            <person name="Meier V. D."/>
        </authorList>
    </citation>
    <scope>NUCLEOTIDE SEQUENCE</scope>
    <source>
        <strain evidence="3">AVDCRST_MAG25</strain>
    </source>
</reference>
<feature type="domain" description="BD-FAE-like" evidence="2">
    <location>
        <begin position="60"/>
        <end position="243"/>
    </location>
</feature>
<dbReference type="PROSITE" id="PS00122">
    <property type="entry name" value="CARBOXYLESTERASE_B_1"/>
    <property type="match status" value="1"/>
</dbReference>
<dbReference type="PANTHER" id="PTHR48081:SF33">
    <property type="entry name" value="KYNURENINE FORMAMIDASE"/>
    <property type="match status" value="1"/>
</dbReference>
<gene>
    <name evidence="3" type="ORF">AVDCRST_MAG25-2955</name>
</gene>
<dbReference type="InterPro" id="IPR029058">
    <property type="entry name" value="AB_hydrolase_fold"/>
</dbReference>
<sequence length="289" mass="31856">MIHRNSVTQEELDAQYNLRALIPESATRYEEFCESESEKLRTELDHRLDLPFGPTLAEHLDVYPAPDTRGDAPILVYVHGGFWVLRTSKEFGFVARGPASKGVATVVTNYAVAPAVKLGEMVRQTRAAVAWAYKNAASFGGDPDRLHVVGHSAGGHLVATLLMTDWEGEYGLPRDVIKGATAISGLYDLSPFPYTFLQPKLGLTADEVLEYSPILHVPDEAPPLLLPYGERETEGFKQQSEDFLAAWKAKGLDGTVLPIPGKDHFDILDGFLDARSPLLSPILERMDVR</sequence>
<evidence type="ECO:0000256" key="1">
    <source>
        <dbReference type="ARBA" id="ARBA00022801"/>
    </source>
</evidence>
<dbReference type="SUPFAM" id="SSF53474">
    <property type="entry name" value="alpha/beta-Hydrolases"/>
    <property type="match status" value="1"/>
</dbReference>
<protein>
    <submittedName>
        <fullName evidence="3">Putative esterase</fullName>
    </submittedName>
</protein>
<dbReference type="GO" id="GO:0016787">
    <property type="term" value="F:hydrolase activity"/>
    <property type="evidence" value="ECO:0007669"/>
    <property type="project" value="UniProtKB-KW"/>
</dbReference>
<dbReference type="InterPro" id="IPR050300">
    <property type="entry name" value="GDXG_lipolytic_enzyme"/>
</dbReference>
<dbReference type="InterPro" id="IPR019826">
    <property type="entry name" value="Carboxylesterase_B_AS"/>
</dbReference>
<dbReference type="PANTHER" id="PTHR48081">
    <property type="entry name" value="AB HYDROLASE SUPERFAMILY PROTEIN C4A8.06C"/>
    <property type="match status" value="1"/>
</dbReference>
<dbReference type="Pfam" id="PF20434">
    <property type="entry name" value="BD-FAE"/>
    <property type="match status" value="1"/>
</dbReference>
<name>A0A6J4S3G4_9ACTN</name>
<dbReference type="EMBL" id="CADCVI010000196">
    <property type="protein sequence ID" value="CAA9484050.1"/>
    <property type="molecule type" value="Genomic_DNA"/>
</dbReference>
<keyword evidence="1" id="KW-0378">Hydrolase</keyword>
<proteinExistence type="predicted"/>
<dbReference type="Gene3D" id="3.40.50.1820">
    <property type="entry name" value="alpha/beta hydrolase"/>
    <property type="match status" value="1"/>
</dbReference>
<organism evidence="3">
    <name type="scientific">uncultured Rubrobacteraceae bacterium</name>
    <dbReference type="NCBI Taxonomy" id="349277"/>
    <lineage>
        <taxon>Bacteria</taxon>
        <taxon>Bacillati</taxon>
        <taxon>Actinomycetota</taxon>
        <taxon>Rubrobacteria</taxon>
        <taxon>Rubrobacterales</taxon>
        <taxon>Rubrobacteraceae</taxon>
        <taxon>environmental samples</taxon>
    </lineage>
</organism>
<dbReference type="AlphaFoldDB" id="A0A6J4S3G4"/>
<dbReference type="InterPro" id="IPR049492">
    <property type="entry name" value="BD-FAE-like_dom"/>
</dbReference>
<evidence type="ECO:0000259" key="2">
    <source>
        <dbReference type="Pfam" id="PF20434"/>
    </source>
</evidence>
<evidence type="ECO:0000313" key="3">
    <source>
        <dbReference type="EMBL" id="CAA9484050.1"/>
    </source>
</evidence>